<accession>A0A6A6DQF3</accession>
<dbReference type="AlphaFoldDB" id="A0A6A6DQF3"/>
<proteinExistence type="predicted"/>
<evidence type="ECO:0000313" key="3">
    <source>
        <dbReference type="Proteomes" id="UP000800200"/>
    </source>
</evidence>
<dbReference type="EMBL" id="ML994662">
    <property type="protein sequence ID" value="KAF2179886.1"/>
    <property type="molecule type" value="Genomic_DNA"/>
</dbReference>
<evidence type="ECO:0000259" key="1">
    <source>
        <dbReference type="Pfam" id="PF05699"/>
    </source>
</evidence>
<dbReference type="Proteomes" id="UP000800200">
    <property type="component" value="Unassembled WGS sequence"/>
</dbReference>
<keyword evidence="3" id="KW-1185">Reference proteome</keyword>
<protein>
    <recommendedName>
        <fullName evidence="1">HAT C-terminal dimerisation domain-containing protein</fullName>
    </recommendedName>
</protein>
<feature type="non-terminal residue" evidence="2">
    <location>
        <position position="56"/>
    </location>
</feature>
<dbReference type="InterPro" id="IPR008906">
    <property type="entry name" value="HATC_C_dom"/>
</dbReference>
<dbReference type="SUPFAM" id="SSF53098">
    <property type="entry name" value="Ribonuclease H-like"/>
    <property type="match status" value="1"/>
</dbReference>
<dbReference type="Pfam" id="PF05699">
    <property type="entry name" value="Dimer_Tnp_hAT"/>
    <property type="match status" value="1"/>
</dbReference>
<feature type="non-terminal residue" evidence="2">
    <location>
        <position position="1"/>
    </location>
</feature>
<name>A0A6A6DQF3_9PEZI</name>
<reference evidence="2" key="1">
    <citation type="journal article" date="2020" name="Stud. Mycol.">
        <title>101 Dothideomycetes genomes: a test case for predicting lifestyles and emergence of pathogens.</title>
        <authorList>
            <person name="Haridas S."/>
            <person name="Albert R."/>
            <person name="Binder M."/>
            <person name="Bloem J."/>
            <person name="Labutti K."/>
            <person name="Salamov A."/>
            <person name="Andreopoulos B."/>
            <person name="Baker S."/>
            <person name="Barry K."/>
            <person name="Bills G."/>
            <person name="Bluhm B."/>
            <person name="Cannon C."/>
            <person name="Castanera R."/>
            <person name="Culley D."/>
            <person name="Daum C."/>
            <person name="Ezra D."/>
            <person name="Gonzalez J."/>
            <person name="Henrissat B."/>
            <person name="Kuo A."/>
            <person name="Liang C."/>
            <person name="Lipzen A."/>
            <person name="Lutzoni F."/>
            <person name="Magnuson J."/>
            <person name="Mondo S."/>
            <person name="Nolan M."/>
            <person name="Ohm R."/>
            <person name="Pangilinan J."/>
            <person name="Park H.-J."/>
            <person name="Ramirez L."/>
            <person name="Alfaro M."/>
            <person name="Sun H."/>
            <person name="Tritt A."/>
            <person name="Yoshinaga Y."/>
            <person name="Zwiers L.-H."/>
            <person name="Turgeon B."/>
            <person name="Goodwin S."/>
            <person name="Spatafora J."/>
            <person name="Crous P."/>
            <person name="Grigoriev I."/>
        </authorList>
    </citation>
    <scope>NUCLEOTIDE SEQUENCE</scope>
    <source>
        <strain evidence="2">CBS 207.26</strain>
    </source>
</reference>
<organism evidence="2 3">
    <name type="scientific">Zopfia rhizophila CBS 207.26</name>
    <dbReference type="NCBI Taxonomy" id="1314779"/>
    <lineage>
        <taxon>Eukaryota</taxon>
        <taxon>Fungi</taxon>
        <taxon>Dikarya</taxon>
        <taxon>Ascomycota</taxon>
        <taxon>Pezizomycotina</taxon>
        <taxon>Dothideomycetes</taxon>
        <taxon>Dothideomycetes incertae sedis</taxon>
        <taxon>Zopfiaceae</taxon>
        <taxon>Zopfia</taxon>
    </lineage>
</organism>
<evidence type="ECO:0000313" key="2">
    <source>
        <dbReference type="EMBL" id="KAF2179886.1"/>
    </source>
</evidence>
<feature type="domain" description="HAT C-terminal dimerisation" evidence="1">
    <location>
        <begin position="1"/>
        <end position="41"/>
    </location>
</feature>
<gene>
    <name evidence="2" type="ORF">K469DRAFT_538925</name>
</gene>
<dbReference type="GO" id="GO:0046983">
    <property type="term" value="F:protein dimerization activity"/>
    <property type="evidence" value="ECO:0007669"/>
    <property type="project" value="InterPro"/>
</dbReference>
<sequence length="56" mass="6537">LPRLALRLLSVVANSVPSERSFSAINYVQDTYRTRISVETMHKSVYYYMNARALRQ</sequence>
<dbReference type="InterPro" id="IPR012337">
    <property type="entry name" value="RNaseH-like_sf"/>
</dbReference>
<dbReference type="OrthoDB" id="4347799at2759"/>